<feature type="region of interest" description="Disordered" evidence="4">
    <location>
        <begin position="307"/>
        <end position="332"/>
    </location>
</feature>
<accession>A0A967BAA2</accession>
<feature type="chain" id="PRO_5037132459" evidence="5">
    <location>
        <begin position="26"/>
        <end position="332"/>
    </location>
</feature>
<dbReference type="SMART" id="SM00858">
    <property type="entry name" value="SAF"/>
    <property type="match status" value="1"/>
</dbReference>
<comment type="subcellular location">
    <subcellularLocation>
        <location evidence="1">Periplasm</location>
    </subcellularLocation>
</comment>
<comment type="caution">
    <text evidence="7">The sequence shown here is derived from an EMBL/GenBank/DDBJ whole genome shotgun (WGS) entry which is preliminary data.</text>
</comment>
<evidence type="ECO:0000256" key="2">
    <source>
        <dbReference type="ARBA" id="ARBA00022729"/>
    </source>
</evidence>
<dbReference type="InterPro" id="IPR039246">
    <property type="entry name" value="Flagellar_FlgA"/>
</dbReference>
<feature type="signal peptide" evidence="5">
    <location>
        <begin position="1"/>
        <end position="25"/>
    </location>
</feature>
<dbReference type="NCBIfam" id="TIGR03170">
    <property type="entry name" value="flgA_cterm"/>
    <property type="match status" value="1"/>
</dbReference>
<dbReference type="Proteomes" id="UP000597459">
    <property type="component" value="Unassembled WGS sequence"/>
</dbReference>
<feature type="domain" description="SAF" evidence="6">
    <location>
        <begin position="184"/>
        <end position="246"/>
    </location>
</feature>
<dbReference type="PANTHER" id="PTHR36307">
    <property type="entry name" value="FLAGELLA BASAL BODY P-RING FORMATION PROTEIN FLGA"/>
    <property type="match status" value="1"/>
</dbReference>
<evidence type="ECO:0000256" key="5">
    <source>
        <dbReference type="SAM" id="SignalP"/>
    </source>
</evidence>
<dbReference type="CDD" id="cd11614">
    <property type="entry name" value="SAF_CpaB_FlgA_like"/>
    <property type="match status" value="1"/>
</dbReference>
<evidence type="ECO:0000313" key="8">
    <source>
        <dbReference type="Proteomes" id="UP000597459"/>
    </source>
</evidence>
<protein>
    <submittedName>
        <fullName evidence="7">Flagellar basal body P-ring formation protein FlgA</fullName>
    </submittedName>
</protein>
<keyword evidence="7" id="KW-0969">Cilium</keyword>
<dbReference type="EMBL" id="WOTH01000007">
    <property type="protein sequence ID" value="NHO53328.1"/>
    <property type="molecule type" value="Genomic_DNA"/>
</dbReference>
<dbReference type="GO" id="GO:0042597">
    <property type="term" value="C:periplasmic space"/>
    <property type="evidence" value="ECO:0007669"/>
    <property type="project" value="UniProtKB-SubCell"/>
</dbReference>
<evidence type="ECO:0000256" key="4">
    <source>
        <dbReference type="SAM" id="MobiDB-lite"/>
    </source>
</evidence>
<evidence type="ECO:0000259" key="6">
    <source>
        <dbReference type="SMART" id="SM00858"/>
    </source>
</evidence>
<sequence>MILTAHRLFLILGMGVCLASSPLNAATLRRTATLHNAQVHLSDLFDGLDPGQDCDLGPAPAVGQTLVIGGPQLEAIAQQFGVDWPDASELAQTTLTRASHTITEDEVMPFVLSGLKDRGVSDTATIDLADFIGPTVAADPTPTLRLTNIVYDATHGHFSAFFSIPQQGSAPVSFRADGTVSSRMDVVVASHDLVAGQVLAASDLTTATIDSRALPPGAILDPDDAVDMLSKHDIRAHTTLTTALLDHVLLVEKGAPVVLDVSSTGLHLTASGVALDSGARGEHIHVLNPVSRMVVVGSVIDRTRVEVTPGTTPMPADAHELHSSGQRSHRNI</sequence>
<keyword evidence="8" id="KW-1185">Reference proteome</keyword>
<gene>
    <name evidence="7" type="primary">flgA</name>
    <name evidence="7" type="ORF">GOB87_05045</name>
</gene>
<dbReference type="PANTHER" id="PTHR36307:SF1">
    <property type="entry name" value="FLAGELLA BASAL BODY P-RING FORMATION PROTEIN FLGA"/>
    <property type="match status" value="1"/>
</dbReference>
<dbReference type="GO" id="GO:0044780">
    <property type="term" value="P:bacterial-type flagellum assembly"/>
    <property type="evidence" value="ECO:0007669"/>
    <property type="project" value="InterPro"/>
</dbReference>
<reference evidence="7" key="1">
    <citation type="submission" date="2019-11" db="EMBL/GenBank/DDBJ databases">
        <title>Description of new Acetobacter species.</title>
        <authorList>
            <person name="Cleenwerck I."/>
            <person name="Sombolestani A.S."/>
        </authorList>
    </citation>
    <scope>NUCLEOTIDE SEQUENCE</scope>
    <source>
        <strain evidence="7">LMG 1626</strain>
    </source>
</reference>
<dbReference type="InterPro" id="IPR013974">
    <property type="entry name" value="SAF"/>
</dbReference>
<evidence type="ECO:0000313" key="7">
    <source>
        <dbReference type="EMBL" id="NHO53328.1"/>
    </source>
</evidence>
<proteinExistence type="predicted"/>
<name>A0A967BAA2_9PROT</name>
<dbReference type="AlphaFoldDB" id="A0A967BAA2"/>
<dbReference type="InterPro" id="IPR017585">
    <property type="entry name" value="SAF_FlgA"/>
</dbReference>
<keyword evidence="3" id="KW-0574">Periplasm</keyword>
<keyword evidence="2 5" id="KW-0732">Signal</keyword>
<evidence type="ECO:0000256" key="1">
    <source>
        <dbReference type="ARBA" id="ARBA00004418"/>
    </source>
</evidence>
<dbReference type="Pfam" id="PF13144">
    <property type="entry name" value="ChapFlgA"/>
    <property type="match status" value="1"/>
</dbReference>
<organism evidence="7 8">
    <name type="scientific">Acetobacter estunensis</name>
    <dbReference type="NCBI Taxonomy" id="104097"/>
    <lineage>
        <taxon>Bacteria</taxon>
        <taxon>Pseudomonadati</taxon>
        <taxon>Pseudomonadota</taxon>
        <taxon>Alphaproteobacteria</taxon>
        <taxon>Acetobacterales</taxon>
        <taxon>Acetobacteraceae</taxon>
        <taxon>Acetobacter</taxon>
    </lineage>
</organism>
<keyword evidence="7" id="KW-0282">Flagellum</keyword>
<keyword evidence="7" id="KW-0966">Cell projection</keyword>
<dbReference type="Gene3D" id="3.90.1210.10">
    <property type="entry name" value="Antifreeze-like/N-acetylneuraminic acid synthase C-terminal domain"/>
    <property type="match status" value="1"/>
</dbReference>
<evidence type="ECO:0000256" key="3">
    <source>
        <dbReference type="ARBA" id="ARBA00022764"/>
    </source>
</evidence>
<dbReference type="RefSeq" id="WP_166313475.1">
    <property type="nucleotide sequence ID" value="NZ_WOTH01000007.1"/>
</dbReference>
<dbReference type="Gene3D" id="2.30.30.760">
    <property type="match status" value="1"/>
</dbReference>